<evidence type="ECO:0000313" key="3">
    <source>
        <dbReference type="Proteomes" id="UP001367676"/>
    </source>
</evidence>
<organism evidence="2 3">
    <name type="scientific">Parthenolecanium corni</name>
    <dbReference type="NCBI Taxonomy" id="536013"/>
    <lineage>
        <taxon>Eukaryota</taxon>
        <taxon>Metazoa</taxon>
        <taxon>Ecdysozoa</taxon>
        <taxon>Arthropoda</taxon>
        <taxon>Hexapoda</taxon>
        <taxon>Insecta</taxon>
        <taxon>Pterygota</taxon>
        <taxon>Neoptera</taxon>
        <taxon>Paraneoptera</taxon>
        <taxon>Hemiptera</taxon>
        <taxon>Sternorrhyncha</taxon>
        <taxon>Coccoidea</taxon>
        <taxon>Coccidae</taxon>
        <taxon>Parthenolecanium</taxon>
    </lineage>
</organism>
<feature type="region of interest" description="Disordered" evidence="1">
    <location>
        <begin position="51"/>
        <end position="70"/>
    </location>
</feature>
<name>A0AAN9Y5W1_9HEMI</name>
<accession>A0AAN9Y5W1</accession>
<evidence type="ECO:0000313" key="2">
    <source>
        <dbReference type="EMBL" id="KAK7592733.1"/>
    </source>
</evidence>
<dbReference type="AlphaFoldDB" id="A0AAN9Y5W1"/>
<dbReference type="EMBL" id="JBBCAQ010000020">
    <property type="protein sequence ID" value="KAK7592733.1"/>
    <property type="molecule type" value="Genomic_DNA"/>
</dbReference>
<dbReference type="Proteomes" id="UP001367676">
    <property type="component" value="Unassembled WGS sequence"/>
</dbReference>
<protein>
    <submittedName>
        <fullName evidence="2">Uncharacterized protein</fullName>
    </submittedName>
</protein>
<reference evidence="2 3" key="1">
    <citation type="submission" date="2024-03" db="EMBL/GenBank/DDBJ databases">
        <title>Adaptation during the transition from Ophiocordyceps entomopathogen to insect associate is accompanied by gene loss and intensified selection.</title>
        <authorList>
            <person name="Ward C.M."/>
            <person name="Onetto C.A."/>
            <person name="Borneman A.R."/>
        </authorList>
    </citation>
    <scope>NUCLEOTIDE SEQUENCE [LARGE SCALE GENOMIC DNA]</scope>
    <source>
        <strain evidence="2">AWRI1</strain>
        <tissue evidence="2">Single Adult Female</tissue>
    </source>
</reference>
<comment type="caution">
    <text evidence="2">The sequence shown here is derived from an EMBL/GenBank/DDBJ whole genome shotgun (WGS) entry which is preliminary data.</text>
</comment>
<gene>
    <name evidence="2" type="ORF">V9T40_007485</name>
</gene>
<sequence>MSGRFAPRPSPLGPRLNLVVTLRLLRPFSRRAVPARSNGMRAHQQTVSYNCRRHQRAAAPKSSPFNRLAY</sequence>
<proteinExistence type="predicted"/>
<evidence type="ECO:0000256" key="1">
    <source>
        <dbReference type="SAM" id="MobiDB-lite"/>
    </source>
</evidence>
<keyword evidence="3" id="KW-1185">Reference proteome</keyword>